<dbReference type="Pfam" id="PF01135">
    <property type="entry name" value="PCMT"/>
    <property type="match status" value="1"/>
</dbReference>
<dbReference type="InterPro" id="IPR000682">
    <property type="entry name" value="PCMT"/>
</dbReference>
<dbReference type="CDD" id="cd02440">
    <property type="entry name" value="AdoMet_MTases"/>
    <property type="match status" value="1"/>
</dbReference>
<dbReference type="GO" id="GO:0032259">
    <property type="term" value="P:methylation"/>
    <property type="evidence" value="ECO:0007669"/>
    <property type="project" value="UniProtKB-KW"/>
</dbReference>
<keyword evidence="4" id="KW-0808">Transferase</keyword>
<dbReference type="GO" id="GO:0005737">
    <property type="term" value="C:cytoplasm"/>
    <property type="evidence" value="ECO:0007669"/>
    <property type="project" value="TreeGrafter"/>
</dbReference>
<evidence type="ECO:0000256" key="2">
    <source>
        <dbReference type="ARBA" id="ARBA00013346"/>
    </source>
</evidence>
<organism evidence="4 5">
    <name type="scientific">Paramylibacter kogurei</name>
    <dbReference type="NCBI Taxonomy" id="1889778"/>
    <lineage>
        <taxon>Bacteria</taxon>
        <taxon>Pseudomonadati</taxon>
        <taxon>Pseudomonadota</taxon>
        <taxon>Alphaproteobacteria</taxon>
        <taxon>Rhodobacterales</taxon>
        <taxon>Paracoccaceae</taxon>
        <taxon>Paramylibacter</taxon>
    </lineage>
</organism>
<dbReference type="GO" id="GO:0004719">
    <property type="term" value="F:protein-L-isoaspartate (D-aspartate) O-methyltransferase activity"/>
    <property type="evidence" value="ECO:0007669"/>
    <property type="project" value="InterPro"/>
</dbReference>
<dbReference type="EMBL" id="MDGM01000013">
    <property type="protein sequence ID" value="PIB23501.1"/>
    <property type="molecule type" value="Genomic_DNA"/>
</dbReference>
<keyword evidence="5" id="KW-1185">Reference proteome</keyword>
<proteinExistence type="inferred from homology"/>
<reference evidence="4 5" key="1">
    <citation type="submission" date="2016-08" db="EMBL/GenBank/DDBJ databases">
        <title>Draft genome of Amylibacter sp. strain 4G11.</title>
        <authorList>
            <person name="Wong S.-K."/>
            <person name="Hamasaki K."/>
            <person name="Yoshizawa S."/>
        </authorList>
    </citation>
    <scope>NUCLEOTIDE SEQUENCE [LARGE SCALE GENOMIC DNA]</scope>
    <source>
        <strain evidence="4 5">4G11</strain>
    </source>
</reference>
<gene>
    <name evidence="4" type="ORF">BFP76_08140</name>
</gene>
<dbReference type="PANTHER" id="PTHR11579">
    <property type="entry name" value="PROTEIN-L-ISOASPARTATE O-METHYLTRANSFERASE"/>
    <property type="match status" value="1"/>
</dbReference>
<comment type="caution">
    <text evidence="4">The sequence shown here is derived from an EMBL/GenBank/DDBJ whole genome shotgun (WGS) entry which is preliminary data.</text>
</comment>
<name>A0A2G5K1W7_9RHOB</name>
<dbReference type="RefSeq" id="WP_099594263.1">
    <property type="nucleotide sequence ID" value="NZ_MDGM01000013.1"/>
</dbReference>
<dbReference type="InterPro" id="IPR029063">
    <property type="entry name" value="SAM-dependent_MTases_sf"/>
</dbReference>
<dbReference type="Proteomes" id="UP000231516">
    <property type="component" value="Unassembled WGS sequence"/>
</dbReference>
<keyword evidence="4" id="KW-0489">Methyltransferase</keyword>
<dbReference type="OrthoDB" id="9798496at2"/>
<evidence type="ECO:0000256" key="1">
    <source>
        <dbReference type="ARBA" id="ARBA00005369"/>
    </source>
</evidence>
<evidence type="ECO:0000313" key="5">
    <source>
        <dbReference type="Proteomes" id="UP000231516"/>
    </source>
</evidence>
<comment type="similarity">
    <text evidence="1">Belongs to the methyltransferase superfamily. L-isoaspartyl/D-aspartyl protein methyltransferase family.</text>
</comment>
<evidence type="ECO:0000313" key="4">
    <source>
        <dbReference type="EMBL" id="PIB23501.1"/>
    </source>
</evidence>
<dbReference type="AlphaFoldDB" id="A0A2G5K1W7"/>
<dbReference type="SUPFAM" id="SSF53335">
    <property type="entry name" value="S-adenosyl-L-methionine-dependent methyltransferases"/>
    <property type="match status" value="1"/>
</dbReference>
<dbReference type="PANTHER" id="PTHR11579:SF18">
    <property type="entry name" value="PROTEIN-L-ISOASPARTATE O-METHYLTRANSFERASE"/>
    <property type="match status" value="1"/>
</dbReference>
<sequence length="218" mass="23397">MTDFAKARTAMVDCQVRPSDVTKFPIIDALLKTERENFVPSTKKAVAYAGEHIALSDTRALLDARTFAKMLDAANIQPNEMVLDIGCGMGYSTAVLAHLSEAVVGIDNDQDLVNAASENLTQSSVDNAITLLGNLTAGAQKHGPYDVIILQGAVATIPDSLVDQLNDTGRIVAIFSDGKSGVCRIGYKSHGKIDWRDAFDATAPMLEGFQKEKTFTFA</sequence>
<dbReference type="Gene3D" id="3.40.50.150">
    <property type="entry name" value="Vaccinia Virus protein VP39"/>
    <property type="match status" value="1"/>
</dbReference>
<protein>
    <recommendedName>
        <fullName evidence="2">Protein-L-isoaspartate O-methyltransferase</fullName>
    </recommendedName>
    <alternativeName>
        <fullName evidence="3">Protein L-isoaspartyl methyltransferase</fullName>
    </alternativeName>
</protein>
<evidence type="ECO:0000256" key="3">
    <source>
        <dbReference type="ARBA" id="ARBA00030757"/>
    </source>
</evidence>
<accession>A0A2G5K1W7</accession>